<feature type="transmembrane region" description="Helical" evidence="1">
    <location>
        <begin position="15"/>
        <end position="32"/>
    </location>
</feature>
<accession>A0ABU2VI63</accession>
<gene>
    <name evidence="2" type="ORF">RNB18_34730</name>
</gene>
<proteinExistence type="predicted"/>
<evidence type="ECO:0000313" key="3">
    <source>
        <dbReference type="Proteomes" id="UP001183824"/>
    </source>
</evidence>
<reference evidence="3" key="1">
    <citation type="submission" date="2023-07" db="EMBL/GenBank/DDBJ databases">
        <title>30 novel species of actinomycetes from the DSMZ collection.</title>
        <authorList>
            <person name="Nouioui I."/>
        </authorList>
    </citation>
    <scope>NUCLEOTIDE SEQUENCE [LARGE SCALE GENOMIC DNA]</scope>
    <source>
        <strain evidence="3">DSM 41640</strain>
    </source>
</reference>
<keyword evidence="3" id="KW-1185">Reference proteome</keyword>
<name>A0ABU2VI63_9ACTN</name>
<protein>
    <submittedName>
        <fullName evidence="2">Uncharacterized protein</fullName>
    </submittedName>
</protein>
<comment type="caution">
    <text evidence="2">The sequence shown here is derived from an EMBL/GenBank/DDBJ whole genome shotgun (WGS) entry which is preliminary data.</text>
</comment>
<evidence type="ECO:0000313" key="2">
    <source>
        <dbReference type="EMBL" id="MDT0485276.1"/>
    </source>
</evidence>
<keyword evidence="1" id="KW-1133">Transmembrane helix</keyword>
<evidence type="ECO:0000256" key="1">
    <source>
        <dbReference type="SAM" id="Phobius"/>
    </source>
</evidence>
<dbReference type="EMBL" id="JAVREZ010000015">
    <property type="protein sequence ID" value="MDT0485276.1"/>
    <property type="molecule type" value="Genomic_DNA"/>
</dbReference>
<sequence length="214" mass="23222">MNTLLEALAGQMDTIVNGVIALASGLVIWYLTNWSRDRADHQAELAAFRERADALIVAVTHVKASAAMSRRLWEHPIEVLRLVFMVACAGGGEAARVRALGGTNRDMFAVGMGEAARLSLRESYASKTAVAALREPMARVYEVAAPFLRHADGRVVEATNDLLEAVGDVKDSAKLDAALSAFGRVVVAVTEPRPSRWARLRNRMSRRAIGTPEN</sequence>
<keyword evidence="1" id="KW-0472">Membrane</keyword>
<keyword evidence="1" id="KW-0812">Transmembrane</keyword>
<dbReference type="Proteomes" id="UP001183824">
    <property type="component" value="Unassembled WGS sequence"/>
</dbReference>
<organism evidence="2 3">
    <name type="scientific">Streptomyces doebereineriae</name>
    <dbReference type="NCBI Taxonomy" id="3075528"/>
    <lineage>
        <taxon>Bacteria</taxon>
        <taxon>Bacillati</taxon>
        <taxon>Actinomycetota</taxon>
        <taxon>Actinomycetes</taxon>
        <taxon>Kitasatosporales</taxon>
        <taxon>Streptomycetaceae</taxon>
        <taxon>Streptomyces</taxon>
    </lineage>
</organism>
<dbReference type="RefSeq" id="WP_311718063.1">
    <property type="nucleotide sequence ID" value="NZ_JAVREZ010000015.1"/>
</dbReference>